<gene>
    <name evidence="1" type="ORF">WN944_009888</name>
</gene>
<dbReference type="EMBL" id="JBCGBO010000002">
    <property type="protein sequence ID" value="KAK9221462.1"/>
    <property type="molecule type" value="Genomic_DNA"/>
</dbReference>
<evidence type="ECO:0000313" key="2">
    <source>
        <dbReference type="Proteomes" id="UP001428341"/>
    </source>
</evidence>
<sequence>MHVISLYLHARIGEVIRSACLFTRAYGEGNAVIRNIWFDRFIEPGKAVQWIYLRRCQWIFSCSMGLHMRVHGFINGYEFFSRSYGVVKGIYEDVIEILSSLNLIRLFKISVVGSRQRDEANCLITIDEKVCVEGSSWQCYFISHLEAFNQNDTACGANDKASGQKKTIVASATSSAISTPSTGI</sequence>
<protein>
    <submittedName>
        <fullName evidence="1">Uncharacterized protein</fullName>
    </submittedName>
</protein>
<keyword evidence="2" id="KW-1185">Reference proteome</keyword>
<dbReference type="AlphaFoldDB" id="A0AAP0MW50"/>
<organism evidence="1 2">
    <name type="scientific">Citrus x changshan-huyou</name>
    <dbReference type="NCBI Taxonomy" id="2935761"/>
    <lineage>
        <taxon>Eukaryota</taxon>
        <taxon>Viridiplantae</taxon>
        <taxon>Streptophyta</taxon>
        <taxon>Embryophyta</taxon>
        <taxon>Tracheophyta</taxon>
        <taxon>Spermatophyta</taxon>
        <taxon>Magnoliopsida</taxon>
        <taxon>eudicotyledons</taxon>
        <taxon>Gunneridae</taxon>
        <taxon>Pentapetalae</taxon>
        <taxon>rosids</taxon>
        <taxon>malvids</taxon>
        <taxon>Sapindales</taxon>
        <taxon>Rutaceae</taxon>
        <taxon>Aurantioideae</taxon>
        <taxon>Citrus</taxon>
    </lineage>
</organism>
<accession>A0AAP0MW50</accession>
<proteinExistence type="predicted"/>
<evidence type="ECO:0000313" key="1">
    <source>
        <dbReference type="EMBL" id="KAK9221462.1"/>
    </source>
</evidence>
<reference evidence="1 2" key="1">
    <citation type="submission" date="2024-05" db="EMBL/GenBank/DDBJ databases">
        <title>Haplotype-resolved chromosome-level genome assembly of Huyou (Citrus changshanensis).</title>
        <authorList>
            <person name="Miao C."/>
            <person name="Chen W."/>
            <person name="Wu Y."/>
            <person name="Wang L."/>
            <person name="Zhao S."/>
            <person name="Grierson D."/>
            <person name="Xu C."/>
            <person name="Chen K."/>
        </authorList>
    </citation>
    <scope>NUCLEOTIDE SEQUENCE [LARGE SCALE GENOMIC DNA]</scope>
    <source>
        <strain evidence="1">01-14</strain>
        <tissue evidence="1">Leaf</tissue>
    </source>
</reference>
<comment type="caution">
    <text evidence="1">The sequence shown here is derived from an EMBL/GenBank/DDBJ whole genome shotgun (WGS) entry which is preliminary data.</text>
</comment>
<name>A0AAP0MW50_9ROSI</name>
<dbReference type="Proteomes" id="UP001428341">
    <property type="component" value="Unassembled WGS sequence"/>
</dbReference>